<keyword evidence="1" id="KW-0614">Plasmid</keyword>
<keyword evidence="2" id="KW-1185">Reference proteome</keyword>
<geneLocation type="plasmid" evidence="1 2">
    <name>unnamed1</name>
</geneLocation>
<proteinExistence type="predicted"/>
<dbReference type="AlphaFoldDB" id="A0A7L9UB63"/>
<protein>
    <submittedName>
        <fullName evidence="1">Uncharacterized protein</fullName>
    </submittedName>
</protein>
<gene>
    <name evidence="1" type="ORF">LPB04_23755</name>
</gene>
<name>A0A7L9UB63_9BURK</name>
<dbReference type="KEGG" id="mlir:LPB04_23755"/>
<dbReference type="Proteomes" id="UP000593875">
    <property type="component" value="Plasmid unnamed1"/>
</dbReference>
<dbReference type="EMBL" id="CP062942">
    <property type="protein sequence ID" value="QOL52228.1"/>
    <property type="molecule type" value="Genomic_DNA"/>
</dbReference>
<sequence length="94" mass="10785">MTSSSNRLAEQKAQVALVFQMMLGMAEARAYLIENDFTESNIDRILNGDATRKRSAPMNKRKSITWRGKVTAPRGPLLIVEQRWLERKHRAAKK</sequence>
<evidence type="ECO:0000313" key="1">
    <source>
        <dbReference type="EMBL" id="QOL52228.1"/>
    </source>
</evidence>
<evidence type="ECO:0000313" key="2">
    <source>
        <dbReference type="Proteomes" id="UP000593875"/>
    </source>
</evidence>
<reference evidence="1 2" key="1">
    <citation type="submission" date="2020-10" db="EMBL/GenBank/DDBJ databases">
        <title>Genome sequencing of Massilia sp. LPB0304.</title>
        <authorList>
            <person name="Kim J."/>
        </authorList>
    </citation>
    <scope>NUCLEOTIDE SEQUENCE [LARGE SCALE GENOMIC DNA]</scope>
    <source>
        <strain evidence="1 2">LPB0304</strain>
        <plasmid evidence="1 2">unnamed1</plasmid>
    </source>
</reference>
<organism evidence="1 2">
    <name type="scientific">Massilia litorea</name>
    <dbReference type="NCBI Taxonomy" id="2769491"/>
    <lineage>
        <taxon>Bacteria</taxon>
        <taxon>Pseudomonadati</taxon>
        <taxon>Pseudomonadota</taxon>
        <taxon>Betaproteobacteria</taxon>
        <taxon>Burkholderiales</taxon>
        <taxon>Oxalobacteraceae</taxon>
        <taxon>Telluria group</taxon>
        <taxon>Massilia</taxon>
    </lineage>
</organism>
<accession>A0A7L9UB63</accession>
<dbReference type="RefSeq" id="WP_193689195.1">
    <property type="nucleotide sequence ID" value="NZ_CP062942.1"/>
</dbReference>